<gene>
    <name evidence="1" type="ORF">AWM74_08700</name>
    <name evidence="2" type="ORF">H3232_06165</name>
    <name evidence="3" type="ORF">IMX20_04385</name>
    <name evidence="4" type="ORF">OZ415_04625</name>
    <name evidence="5" type="ORF">PML80_04440</name>
</gene>
<sequence>MSIKVTDEMQELVGTELRRGTSKSRIASLLDLPYDEAVEVINTVKESVRPDIGDEIRFTFRERNMVGRIEKLLTNSAVVKIYWDYSDEEMREICESKTIVNFKDIDEYVKVPSS</sequence>
<reference evidence="1 6" key="1">
    <citation type="journal article" date="2016" name="Genome Announc.">
        <title>Complete Genome Sequences of Aerococcus christensenii CCUG 28831T, Aerococcus sanguinicola CCUG 43001T, Aerococcus urinae CCUG 36881T, Aerococcus urinaeequi CCUG 28094T, Aerococcus urinaehominis CCUG 42038 BT, and Aerococcus viridans CCUG 4311T.</title>
        <authorList>
            <person name="Carkaci D."/>
            <person name="Dargis R."/>
            <person name="Nielsen X.C."/>
            <person name="Skovgaard O."/>
            <person name="Fuursted K."/>
            <person name="Christensen J.J."/>
        </authorList>
    </citation>
    <scope>NUCLEOTIDE SEQUENCE [LARGE SCALE GENOMIC DNA]</scope>
    <source>
        <strain evidence="1 6">CCUG28094</strain>
    </source>
</reference>
<dbReference type="EMBL" id="CP114063">
    <property type="protein sequence ID" value="WAT25353.1"/>
    <property type="molecule type" value="Genomic_DNA"/>
</dbReference>
<dbReference type="AlphaFoldDB" id="A0A0U4Y0T6"/>
<reference evidence="4" key="5">
    <citation type="submission" date="2022-12" db="EMBL/GenBank/DDBJ databases">
        <title>Whole genome sequence analysis of a duck derived balloon bacteium Aerococcus urinaeequi henan2020.</title>
        <authorList>
            <person name="Zhang H."/>
            <person name="Qiao H.X."/>
            <person name="Bian C.Z."/>
            <person name="Shu J.C."/>
        </authorList>
    </citation>
    <scope>NUCLEOTIDE SEQUENCE</scope>
    <source>
        <strain evidence="4">2020-HN-1</strain>
    </source>
</reference>
<dbReference type="Proteomes" id="UP001179483">
    <property type="component" value="Chromosome"/>
</dbReference>
<dbReference type="Proteomes" id="UP001164714">
    <property type="component" value="Chromosome"/>
</dbReference>
<evidence type="ECO:0000313" key="9">
    <source>
        <dbReference type="Proteomes" id="UP001164714"/>
    </source>
</evidence>
<dbReference type="EMBL" id="JACGAN010000009">
    <property type="protein sequence ID" value="MBA5746773.1"/>
    <property type="molecule type" value="Genomic_DNA"/>
</dbReference>
<dbReference type="OrthoDB" id="2157040at2"/>
<reference evidence="5" key="6">
    <citation type="submission" date="2023-01" db="EMBL/GenBank/DDBJ databases">
        <title>Oxazolidinone resistance genes in florfenicol resistant enterococci from beef cattle and veal calves at slaughter.</title>
        <authorList>
            <person name="Biggel M."/>
        </authorList>
    </citation>
    <scope>NUCLEOTIDE SEQUENCE</scope>
    <source>
        <strain evidence="5">K79-1</strain>
    </source>
</reference>
<protein>
    <submittedName>
        <fullName evidence="4">DUF2187 domain-containing protein</fullName>
    </submittedName>
</protein>
<name>A0A0U4Y0T6_9LACT</name>
<evidence type="ECO:0000313" key="2">
    <source>
        <dbReference type="EMBL" id="MBA5746773.1"/>
    </source>
</evidence>
<dbReference type="EMBL" id="CP063065">
    <property type="protein sequence ID" value="QOQ79918.1"/>
    <property type="molecule type" value="Genomic_DNA"/>
</dbReference>
<evidence type="ECO:0000313" key="3">
    <source>
        <dbReference type="EMBL" id="QOQ79918.1"/>
    </source>
</evidence>
<accession>A0A0U4Y0T6</accession>
<dbReference type="KEGG" id="aui:APT62_05290"/>
<dbReference type="RefSeq" id="WP_003142778.1">
    <property type="nucleotide sequence ID" value="NZ_CANSXX010000027.1"/>
</dbReference>
<evidence type="ECO:0000313" key="4">
    <source>
        <dbReference type="EMBL" id="WAT25353.1"/>
    </source>
</evidence>
<evidence type="ECO:0000313" key="7">
    <source>
        <dbReference type="Proteomes" id="UP000540056"/>
    </source>
</evidence>
<dbReference type="Proteomes" id="UP000067698">
    <property type="component" value="Chromosome"/>
</dbReference>
<proteinExistence type="predicted"/>
<organism evidence="4 9">
    <name type="scientific">Aerococcus urinaeequi</name>
    <dbReference type="NCBI Taxonomy" id="51665"/>
    <lineage>
        <taxon>Bacteria</taxon>
        <taxon>Bacillati</taxon>
        <taxon>Bacillota</taxon>
        <taxon>Bacilli</taxon>
        <taxon>Lactobacillales</taxon>
        <taxon>Aerococcaceae</taxon>
        <taxon>Aerococcus</taxon>
    </lineage>
</organism>
<evidence type="ECO:0000313" key="5">
    <source>
        <dbReference type="EMBL" id="WCG38579.1"/>
    </source>
</evidence>
<keyword evidence="7" id="KW-1185">Reference proteome</keyword>
<dbReference type="Proteomes" id="UP000595091">
    <property type="component" value="Chromosome"/>
</dbReference>
<reference evidence="6" key="2">
    <citation type="submission" date="2016-01" db="EMBL/GenBank/DDBJ databases">
        <title>Six Aerococcus type strain genome sequencing and assembly using PacBio and Illumina Hiseq.</title>
        <authorList>
            <person name="Carkaci D."/>
            <person name="Dargis R."/>
            <person name="Nielsen X.C."/>
            <person name="Skovgaard O."/>
            <person name="Fuursted K."/>
            <person name="Christensen J.J."/>
        </authorList>
    </citation>
    <scope>NUCLEOTIDE SEQUENCE [LARGE SCALE GENOMIC DNA]</scope>
    <source>
        <strain evidence="6">CCUG28094</strain>
    </source>
</reference>
<reference evidence="3 8" key="4">
    <citation type="submission" date="2020-10" db="EMBL/GenBank/DDBJ databases">
        <title>Plasmid carrying two tetracycline resistance determinant.</title>
        <authorList>
            <person name="Yang Q."/>
        </authorList>
    </citation>
    <scope>NUCLEOTIDE SEQUENCE [LARGE SCALE GENOMIC DNA]</scope>
    <source>
        <strain evidence="3 8">T43</strain>
    </source>
</reference>
<dbReference type="EMBL" id="CP014162">
    <property type="protein sequence ID" value="AMB98283.1"/>
    <property type="molecule type" value="Genomic_DNA"/>
</dbReference>
<evidence type="ECO:0000313" key="8">
    <source>
        <dbReference type="Proteomes" id="UP000595091"/>
    </source>
</evidence>
<evidence type="ECO:0000313" key="1">
    <source>
        <dbReference type="EMBL" id="AMB98283.1"/>
    </source>
</evidence>
<dbReference type="Proteomes" id="UP000540056">
    <property type="component" value="Unassembled WGS sequence"/>
</dbReference>
<dbReference type="EMBL" id="CP116590">
    <property type="protein sequence ID" value="WCG38579.1"/>
    <property type="molecule type" value="Genomic_DNA"/>
</dbReference>
<evidence type="ECO:0000313" key="6">
    <source>
        <dbReference type="Proteomes" id="UP000067698"/>
    </source>
</evidence>
<dbReference type="GeneID" id="92867639"/>
<reference evidence="2 7" key="3">
    <citation type="submission" date="2020-07" db="EMBL/GenBank/DDBJ databases">
        <title>Draft Genome Sequences of Lactobacillales Isolated from the International Space Station.</title>
        <authorList>
            <person name="Bharadwaj A.R."/>
            <person name="Singh N.K."/>
            <person name="Wood J.M."/>
            <person name="Debieu M."/>
            <person name="O'Hara N.B."/>
            <person name="Karouia F."/>
            <person name="Mason C.E."/>
            <person name="Venkateswaran K."/>
        </authorList>
    </citation>
    <scope>NUCLEOTIDE SEQUENCE [LARGE SCALE GENOMIC DNA]</scope>
    <source>
        <strain evidence="2 7">151250015-1-258-55</strain>
    </source>
</reference>